<reference evidence="8 9" key="1">
    <citation type="submission" date="2015-12" db="EMBL/GenBank/DDBJ databases">
        <title>Dictyostelia acquired genes for synthesis and detection of signals that induce cell-type specialization by lateral gene transfer from prokaryotes.</title>
        <authorList>
            <person name="Gloeckner G."/>
            <person name="Schaap P."/>
        </authorList>
    </citation>
    <scope>NUCLEOTIDE SEQUENCE [LARGE SCALE GENOMIC DNA]</scope>
    <source>
        <strain evidence="8 9">TK</strain>
    </source>
</reference>
<comment type="subcellular location">
    <subcellularLocation>
        <location evidence="1">Cytoplasm</location>
        <location evidence="1">Cytosol</location>
    </subcellularLocation>
    <subcellularLocation>
        <location evidence="2">Lysosome membrane</location>
    </subcellularLocation>
</comment>
<comment type="caution">
    <text evidence="8">The sequence shown here is derived from an EMBL/GenBank/DDBJ whole genome shotgun (WGS) entry which is preliminary data.</text>
</comment>
<dbReference type="SUPFAM" id="SSF47923">
    <property type="entry name" value="Ypt/Rab-GAP domain of gyp1p"/>
    <property type="match status" value="2"/>
</dbReference>
<dbReference type="PROSITE" id="PS50086">
    <property type="entry name" value="TBC_RABGAP"/>
    <property type="match status" value="1"/>
</dbReference>
<dbReference type="InterPro" id="IPR039842">
    <property type="entry name" value="TBC1D7"/>
</dbReference>
<dbReference type="Gene3D" id="1.10.472.80">
    <property type="entry name" value="Ypt/Rab-GAP domain of gyp1p, domain 3"/>
    <property type="match status" value="1"/>
</dbReference>
<dbReference type="PANTHER" id="PTHR13530">
    <property type="entry name" value="TBC1 DOMAIN FAMILY MEMBER 7"/>
    <property type="match status" value="1"/>
</dbReference>
<dbReference type="InParanoid" id="A0A152A9D1"/>
<dbReference type="GO" id="GO:0005096">
    <property type="term" value="F:GTPase activator activity"/>
    <property type="evidence" value="ECO:0007669"/>
    <property type="project" value="TreeGrafter"/>
</dbReference>
<gene>
    <name evidence="8" type="ORF">DLAC_00295</name>
</gene>
<comment type="function">
    <text evidence="5">Non-catalytic component of the TSC-TBC complex, a multiprotein complex that acts as a negative regulator of the canonical mTORC1 complex, an evolutionarily conserved central nutrient sensor that stimulates anabolic reactions and macromolecule biosynthesis to promote cellular biomass generation and growth. The TSC-TBC complex acts as a GTPase-activating protein (GAP) for the small GTPase RHEB, a direct activator of the protein kinase activity of mTORC1. In absence of nutrients, the TSC-TBC complex inhibits mTORC1, thereby preventing phosphorylation of ribosomal protein S6 kinase (RPS6KB1 and RPS6KB2) and EIF4EBP1 (4E-BP1) by the mTORC1 signaling. The TSC-TBC complex is inactivated in response to nutrients, relieving inhibition of mTORC1.</text>
</comment>
<protein>
    <recommendedName>
        <fullName evidence="3">TBC1 domain family member 7</fullName>
    </recommendedName>
</protein>
<feature type="region of interest" description="Disordered" evidence="6">
    <location>
        <begin position="166"/>
        <end position="198"/>
    </location>
</feature>
<feature type="domain" description="Rab-GAP TBC" evidence="7">
    <location>
        <begin position="47"/>
        <end position="360"/>
    </location>
</feature>
<name>A0A152A9D1_TIELA</name>
<dbReference type="OrthoDB" id="18718at2759"/>
<dbReference type="SMART" id="SM00164">
    <property type="entry name" value="TBC"/>
    <property type="match status" value="1"/>
</dbReference>
<dbReference type="PANTHER" id="PTHR13530:SF3">
    <property type="entry name" value="TBC1 DOMAIN FAMILY MEMBER 7"/>
    <property type="match status" value="1"/>
</dbReference>
<evidence type="ECO:0000256" key="4">
    <source>
        <dbReference type="ARBA" id="ARBA00023228"/>
    </source>
</evidence>
<dbReference type="GO" id="GO:0005829">
    <property type="term" value="C:cytosol"/>
    <property type="evidence" value="ECO:0007669"/>
    <property type="project" value="UniProtKB-SubCell"/>
</dbReference>
<sequence length="422" mass="48805">MKKDFRTAYLNTLGFRGGAQLKTSLEAIFEHRVIDLSKLKKICNLFEIPSQYRSRVWKIFLGVTPAYQEAWDYVMEQRLMEYEDLKQSVNIVRKVQIDSNFYSQWKDILKEYSIDSDEVAVTQAKEIASNGLAMIYHTKEQYFNFQNSLYYIPNMVHHIGVNGNLNNNNNNNNNNNSFNSSSSNQNNNNNSVQSNNNNSSVNEVMIENGEHNDEGLSSMSPKNSLGIGHGHSINKKELNRLLQEYQGSTDLPYTHHQESLRSIAEVFCYVCDTEVDAFWCFNNFLNISSKQFGHKDIGIYHQLNILSRLLELNERALWNHLKAHHISIEQFASTWFKSYFTNCFSPNSLDRIWDKIIGVSLDYMAYIAFTILLTKKPMILEKQSNSDILNYLLNIKDILVDVVLEKAVEFFTSLESNSINNI</sequence>
<organism evidence="8 9">
    <name type="scientific">Tieghemostelium lacteum</name>
    <name type="common">Slime mold</name>
    <name type="synonym">Dictyostelium lacteum</name>
    <dbReference type="NCBI Taxonomy" id="361077"/>
    <lineage>
        <taxon>Eukaryota</taxon>
        <taxon>Amoebozoa</taxon>
        <taxon>Evosea</taxon>
        <taxon>Eumycetozoa</taxon>
        <taxon>Dictyostelia</taxon>
        <taxon>Dictyosteliales</taxon>
        <taxon>Raperosteliaceae</taxon>
        <taxon>Tieghemostelium</taxon>
    </lineage>
</organism>
<evidence type="ECO:0000313" key="9">
    <source>
        <dbReference type="Proteomes" id="UP000076078"/>
    </source>
</evidence>
<keyword evidence="4" id="KW-0458">Lysosome</keyword>
<evidence type="ECO:0000259" key="7">
    <source>
        <dbReference type="PROSITE" id="PS50086"/>
    </source>
</evidence>
<dbReference type="STRING" id="361077.A0A152A9D1"/>
<evidence type="ECO:0000256" key="6">
    <source>
        <dbReference type="SAM" id="MobiDB-lite"/>
    </source>
</evidence>
<dbReference type="Gene3D" id="1.10.10.750">
    <property type="entry name" value="Ypt/Rab-GAP domain of gyp1p, domain 1"/>
    <property type="match status" value="1"/>
</dbReference>
<evidence type="ECO:0000256" key="2">
    <source>
        <dbReference type="ARBA" id="ARBA00004656"/>
    </source>
</evidence>
<keyword evidence="9" id="KW-1185">Reference proteome</keyword>
<dbReference type="OMA" id="VMHTMWL"/>
<dbReference type="InterPro" id="IPR000195">
    <property type="entry name" value="Rab-GAP-TBC_dom"/>
</dbReference>
<dbReference type="Proteomes" id="UP000076078">
    <property type="component" value="Unassembled WGS sequence"/>
</dbReference>
<evidence type="ECO:0000313" key="8">
    <source>
        <dbReference type="EMBL" id="KYR02829.1"/>
    </source>
</evidence>
<accession>A0A152A9D1</accession>
<dbReference type="GO" id="GO:0005765">
    <property type="term" value="C:lysosomal membrane"/>
    <property type="evidence" value="ECO:0007669"/>
    <property type="project" value="UniProtKB-SubCell"/>
</dbReference>
<evidence type="ECO:0000256" key="5">
    <source>
        <dbReference type="ARBA" id="ARBA00046045"/>
    </source>
</evidence>
<dbReference type="Pfam" id="PF00566">
    <property type="entry name" value="RabGAP-TBC"/>
    <property type="match status" value="1"/>
</dbReference>
<dbReference type="GO" id="GO:0032007">
    <property type="term" value="P:negative regulation of TOR signaling"/>
    <property type="evidence" value="ECO:0007669"/>
    <property type="project" value="TreeGrafter"/>
</dbReference>
<dbReference type="FunCoup" id="A0A152A9D1">
    <property type="interactions" value="9"/>
</dbReference>
<evidence type="ECO:0000256" key="1">
    <source>
        <dbReference type="ARBA" id="ARBA00004514"/>
    </source>
</evidence>
<proteinExistence type="predicted"/>
<evidence type="ECO:0000256" key="3">
    <source>
        <dbReference type="ARBA" id="ARBA00015455"/>
    </source>
</evidence>
<dbReference type="AlphaFoldDB" id="A0A152A9D1"/>
<dbReference type="InterPro" id="IPR035969">
    <property type="entry name" value="Rab-GAP_TBC_sf"/>
</dbReference>
<dbReference type="EMBL" id="LODT01000001">
    <property type="protein sequence ID" value="KYR02829.1"/>
    <property type="molecule type" value="Genomic_DNA"/>
</dbReference>